<dbReference type="SUPFAM" id="SSF53474">
    <property type="entry name" value="alpha/beta-Hydrolases"/>
    <property type="match status" value="1"/>
</dbReference>
<dbReference type="Proteomes" id="UP001222087">
    <property type="component" value="Chromosome"/>
</dbReference>
<evidence type="ECO:0000313" key="3">
    <source>
        <dbReference type="EMBL" id="WED41997.1"/>
    </source>
</evidence>
<dbReference type="PANTHER" id="PTHR48081">
    <property type="entry name" value="AB HYDROLASE SUPERFAMILY PROTEIN C4A8.06C"/>
    <property type="match status" value="1"/>
</dbReference>
<dbReference type="InterPro" id="IPR029058">
    <property type="entry name" value="AB_hydrolase_fold"/>
</dbReference>
<dbReference type="Pfam" id="PF07859">
    <property type="entry name" value="Abhydrolase_3"/>
    <property type="match status" value="1"/>
</dbReference>
<dbReference type="Gene3D" id="3.40.50.1820">
    <property type="entry name" value="alpha/beta hydrolase"/>
    <property type="match status" value="1"/>
</dbReference>
<keyword evidence="4" id="KW-1185">Reference proteome</keyword>
<keyword evidence="1 3" id="KW-0378">Hydrolase</keyword>
<evidence type="ECO:0000313" key="4">
    <source>
        <dbReference type="Proteomes" id="UP001222087"/>
    </source>
</evidence>
<dbReference type="GO" id="GO:0016787">
    <property type="term" value="F:hydrolase activity"/>
    <property type="evidence" value="ECO:0007669"/>
    <property type="project" value="UniProtKB-KW"/>
</dbReference>
<sequence>MNTAAHMLHPDSKEFIHCLSERAKTALNGSNLLELSPEEGRAAFNKLTAPIAGRLKPINVYVEDRTLNIEGTNIKVRLYKPTRDAKDLPALIYCHGGGFVFGELEFLDYACRSLCEGAQCLVVAVDFRRAPEHKFPTAHMDCYNVARYIQRHAREFDCNGKLAVGGDSAGGNIAASICHLAKKNRDLDISFQLLFYPWVDLNNKMPSDKTFASGYFLETTTLNWMRKQYLSKPEDEKDPVANPQFQKDFSNLPPALIVAAECDPIHDDAKKYYQQLVDAGNHAEFMECGGILHDFCALPSHYEAALLAYGVASYALKEAFKQ</sequence>
<proteinExistence type="predicted"/>
<organism evidence="3 4">
    <name type="scientific">Legionella cardiaca</name>
    <dbReference type="NCBI Taxonomy" id="1071983"/>
    <lineage>
        <taxon>Bacteria</taxon>
        <taxon>Pseudomonadati</taxon>
        <taxon>Pseudomonadota</taxon>
        <taxon>Gammaproteobacteria</taxon>
        <taxon>Legionellales</taxon>
        <taxon>Legionellaceae</taxon>
        <taxon>Legionella</taxon>
    </lineage>
</organism>
<evidence type="ECO:0000259" key="2">
    <source>
        <dbReference type="Pfam" id="PF07859"/>
    </source>
</evidence>
<dbReference type="PANTHER" id="PTHR48081:SF8">
    <property type="entry name" value="ALPHA_BETA HYDROLASE FOLD-3 DOMAIN-CONTAINING PROTEIN-RELATED"/>
    <property type="match status" value="1"/>
</dbReference>
<dbReference type="EMBL" id="CP119078">
    <property type="protein sequence ID" value="WED41997.1"/>
    <property type="molecule type" value="Genomic_DNA"/>
</dbReference>
<dbReference type="RefSeq" id="WP_275087821.1">
    <property type="nucleotide sequence ID" value="NZ_CP119078.1"/>
</dbReference>
<dbReference type="InterPro" id="IPR050300">
    <property type="entry name" value="GDXG_lipolytic_enzyme"/>
</dbReference>
<accession>A0ABY8AS28</accession>
<dbReference type="InterPro" id="IPR013094">
    <property type="entry name" value="AB_hydrolase_3"/>
</dbReference>
<name>A0ABY8AS28_9GAMM</name>
<protein>
    <submittedName>
        <fullName evidence="3">Alpha/beta hydrolase</fullName>
    </submittedName>
</protein>
<evidence type="ECO:0000256" key="1">
    <source>
        <dbReference type="ARBA" id="ARBA00022801"/>
    </source>
</evidence>
<feature type="domain" description="Alpha/beta hydrolase fold-3" evidence="2">
    <location>
        <begin position="91"/>
        <end position="296"/>
    </location>
</feature>
<gene>
    <name evidence="3" type="ORF">PXX05_08615</name>
</gene>
<reference evidence="3 4" key="1">
    <citation type="submission" date="2023-02" db="EMBL/GenBank/DDBJ databases">
        <title>Genome Sequence of L. cardiaca H63T.</title>
        <authorList>
            <person name="Lopez A.E."/>
            <person name="Cianciotto N.P."/>
        </authorList>
    </citation>
    <scope>NUCLEOTIDE SEQUENCE [LARGE SCALE GENOMIC DNA]</scope>
    <source>
        <strain evidence="3 4">H63</strain>
    </source>
</reference>